<dbReference type="Proteomes" id="UP000814033">
    <property type="component" value="Unassembled WGS sequence"/>
</dbReference>
<proteinExistence type="predicted"/>
<reference evidence="1" key="1">
    <citation type="submission" date="2021-02" db="EMBL/GenBank/DDBJ databases">
        <authorList>
            <consortium name="DOE Joint Genome Institute"/>
            <person name="Ahrendt S."/>
            <person name="Looney B.P."/>
            <person name="Miyauchi S."/>
            <person name="Morin E."/>
            <person name="Drula E."/>
            <person name="Courty P.E."/>
            <person name="Chicoki N."/>
            <person name="Fauchery L."/>
            <person name="Kohler A."/>
            <person name="Kuo A."/>
            <person name="Labutti K."/>
            <person name="Pangilinan J."/>
            <person name="Lipzen A."/>
            <person name="Riley R."/>
            <person name="Andreopoulos W."/>
            <person name="He G."/>
            <person name="Johnson J."/>
            <person name="Barry K.W."/>
            <person name="Grigoriev I.V."/>
            <person name="Nagy L."/>
            <person name="Hibbett D."/>
            <person name="Henrissat B."/>
            <person name="Matheny P.B."/>
            <person name="Labbe J."/>
            <person name="Martin F."/>
        </authorList>
    </citation>
    <scope>NUCLEOTIDE SEQUENCE</scope>
    <source>
        <strain evidence="1">FP105234-sp</strain>
    </source>
</reference>
<gene>
    <name evidence="1" type="ORF">FA95DRAFT_864631</name>
</gene>
<name>A0ACB8R966_9AGAM</name>
<evidence type="ECO:0000313" key="2">
    <source>
        <dbReference type="Proteomes" id="UP000814033"/>
    </source>
</evidence>
<dbReference type="EMBL" id="MU276187">
    <property type="protein sequence ID" value="KAI0040548.1"/>
    <property type="molecule type" value="Genomic_DNA"/>
</dbReference>
<keyword evidence="2" id="KW-1185">Reference proteome</keyword>
<evidence type="ECO:0000313" key="1">
    <source>
        <dbReference type="EMBL" id="KAI0040548.1"/>
    </source>
</evidence>
<protein>
    <submittedName>
        <fullName evidence="1">Uncharacterized protein</fullName>
    </submittedName>
</protein>
<sequence length="205" mass="22410">MKLFLRTPSCLSGPTCRQRRRRLVLSPVACCAAVNPHRSRHKGTVQLFTNIRGTLPRFALSGSMTVQHSLIPRMTAARCLSRASKGFVLLNLGNRPWLSECSAKLNIPYAHASLARALEAAAILLLGHLLILESAVTNLTKQRRTCNCSSYRSPPALIRRPHGSMGAKSLGRGEYGLSVGILPRPSRGTQSVASLPMLVTRMCWI</sequence>
<organism evidence="1 2">
    <name type="scientific">Auriscalpium vulgare</name>
    <dbReference type="NCBI Taxonomy" id="40419"/>
    <lineage>
        <taxon>Eukaryota</taxon>
        <taxon>Fungi</taxon>
        <taxon>Dikarya</taxon>
        <taxon>Basidiomycota</taxon>
        <taxon>Agaricomycotina</taxon>
        <taxon>Agaricomycetes</taxon>
        <taxon>Russulales</taxon>
        <taxon>Auriscalpiaceae</taxon>
        <taxon>Auriscalpium</taxon>
    </lineage>
</organism>
<reference evidence="1" key="2">
    <citation type="journal article" date="2022" name="New Phytol.">
        <title>Evolutionary transition to the ectomycorrhizal habit in the genomes of a hyperdiverse lineage of mushroom-forming fungi.</title>
        <authorList>
            <person name="Looney B."/>
            <person name="Miyauchi S."/>
            <person name="Morin E."/>
            <person name="Drula E."/>
            <person name="Courty P.E."/>
            <person name="Kohler A."/>
            <person name="Kuo A."/>
            <person name="LaButti K."/>
            <person name="Pangilinan J."/>
            <person name="Lipzen A."/>
            <person name="Riley R."/>
            <person name="Andreopoulos W."/>
            <person name="He G."/>
            <person name="Johnson J."/>
            <person name="Nolan M."/>
            <person name="Tritt A."/>
            <person name="Barry K.W."/>
            <person name="Grigoriev I.V."/>
            <person name="Nagy L.G."/>
            <person name="Hibbett D."/>
            <person name="Henrissat B."/>
            <person name="Matheny P.B."/>
            <person name="Labbe J."/>
            <person name="Martin F.M."/>
        </authorList>
    </citation>
    <scope>NUCLEOTIDE SEQUENCE</scope>
    <source>
        <strain evidence="1">FP105234-sp</strain>
    </source>
</reference>
<comment type="caution">
    <text evidence="1">The sequence shown here is derived from an EMBL/GenBank/DDBJ whole genome shotgun (WGS) entry which is preliminary data.</text>
</comment>
<accession>A0ACB8R966</accession>